<dbReference type="EMBL" id="FNIG01000001">
    <property type="protein sequence ID" value="SDM89549.1"/>
    <property type="molecule type" value="Genomic_DNA"/>
</dbReference>
<feature type="domain" description="PLD phosphodiesterase" evidence="1">
    <location>
        <begin position="301"/>
        <end position="328"/>
    </location>
</feature>
<dbReference type="PROSITE" id="PS50035">
    <property type="entry name" value="PLD"/>
    <property type="match status" value="2"/>
</dbReference>
<dbReference type="Gene3D" id="3.30.870.10">
    <property type="entry name" value="Endonuclease Chain A"/>
    <property type="match status" value="2"/>
</dbReference>
<evidence type="ECO:0000259" key="1">
    <source>
        <dbReference type="PROSITE" id="PS50035"/>
    </source>
</evidence>
<evidence type="ECO:0000313" key="3">
    <source>
        <dbReference type="Proteomes" id="UP000199334"/>
    </source>
</evidence>
<name>A0A1G9WYM7_9BACI</name>
<dbReference type="RefSeq" id="WP_093855436.1">
    <property type="nucleotide sequence ID" value="NZ_BJVZ01000010.1"/>
</dbReference>
<gene>
    <name evidence="2" type="ORF">SAMN05216498_0941</name>
</gene>
<dbReference type="PANTHER" id="PTHR21248:SF7">
    <property type="entry name" value="MINOR CARDIOLIPIN SYNTHASE CLSB"/>
    <property type="match status" value="1"/>
</dbReference>
<dbReference type="CDD" id="cd09110">
    <property type="entry name" value="PLDc_CLS_1"/>
    <property type="match status" value="1"/>
</dbReference>
<dbReference type="GO" id="GO:0032049">
    <property type="term" value="P:cardiolipin biosynthetic process"/>
    <property type="evidence" value="ECO:0007669"/>
    <property type="project" value="UniProtKB-ARBA"/>
</dbReference>
<evidence type="ECO:0000313" key="2">
    <source>
        <dbReference type="EMBL" id="SDM89549.1"/>
    </source>
</evidence>
<protein>
    <submittedName>
        <fullName evidence="2">Cardiolipin synthase</fullName>
    </submittedName>
</protein>
<dbReference type="AlphaFoldDB" id="A0A1G9WYM7"/>
<dbReference type="InterPro" id="IPR001736">
    <property type="entry name" value="PLipase_D/transphosphatidylase"/>
</dbReference>
<proteinExistence type="predicted"/>
<dbReference type="InterPro" id="IPR025202">
    <property type="entry name" value="PLD-like_dom"/>
</dbReference>
<dbReference type="Proteomes" id="UP000199334">
    <property type="component" value="Unassembled WGS sequence"/>
</dbReference>
<keyword evidence="3" id="KW-1185">Reference proteome</keyword>
<dbReference type="CDD" id="cd09112">
    <property type="entry name" value="PLDc_CLS_2"/>
    <property type="match status" value="1"/>
</dbReference>
<organism evidence="2 3">
    <name type="scientific">Tenuibacillus multivorans</name>
    <dbReference type="NCBI Taxonomy" id="237069"/>
    <lineage>
        <taxon>Bacteria</taxon>
        <taxon>Bacillati</taxon>
        <taxon>Bacillota</taxon>
        <taxon>Bacilli</taxon>
        <taxon>Bacillales</taxon>
        <taxon>Bacillaceae</taxon>
        <taxon>Tenuibacillus</taxon>
    </lineage>
</organism>
<dbReference type="GO" id="GO:0030572">
    <property type="term" value="F:phosphatidyltransferase activity"/>
    <property type="evidence" value="ECO:0007669"/>
    <property type="project" value="UniProtKB-ARBA"/>
</dbReference>
<feature type="domain" description="PLD phosphodiesterase" evidence="1">
    <location>
        <begin position="132"/>
        <end position="159"/>
    </location>
</feature>
<sequence length="389" mass="45220">MWVLIVVIILVIVTIIILQPTEKVSVKTYPKRTGDIKFFWNGKPLYKQFFDDIQEAKDYVCISFYIVKRDAFSDRFMDLLTYASERGVSVYLMIDLLGSYTISRKKVERLRRSGAKVCYSNPLRLRSLCQSINNRNHRKFSIIDGKTAYIGGYNIGDEYINDTSNFPLWRDYHIRITGDVIQDILDVFTGDWERNTQENLDLPVNTVKSGDVTCQITPSAGGTLQATFKQLIHSAKHSIEIGSPYFIPSEEIIQLLEQKAREKVDITILYPHQSDHLFVKEASTSYLIRMEKAGANVRLFTNGFYHAKVIFIDRSVCDIGTANFDRRSLFSNEEINFFIYDKTKTEEIYRYFEKDLQDSMPLYEDWIKHPNPLTYGIRKNLAKLLRPLL</sequence>
<dbReference type="Pfam" id="PF13091">
    <property type="entry name" value="PLDc_2"/>
    <property type="match status" value="2"/>
</dbReference>
<dbReference type="OrthoDB" id="9762009at2"/>
<dbReference type="SMART" id="SM00155">
    <property type="entry name" value="PLDc"/>
    <property type="match status" value="2"/>
</dbReference>
<dbReference type="SUPFAM" id="SSF56024">
    <property type="entry name" value="Phospholipase D/nuclease"/>
    <property type="match status" value="2"/>
</dbReference>
<dbReference type="PANTHER" id="PTHR21248">
    <property type="entry name" value="CARDIOLIPIN SYNTHASE"/>
    <property type="match status" value="1"/>
</dbReference>
<accession>A0A1G9WYM7</accession>
<dbReference type="STRING" id="237069.SAMN05216498_0941"/>
<reference evidence="2 3" key="1">
    <citation type="submission" date="2016-10" db="EMBL/GenBank/DDBJ databases">
        <authorList>
            <person name="de Groot N.N."/>
        </authorList>
    </citation>
    <scope>NUCLEOTIDE SEQUENCE [LARGE SCALE GENOMIC DNA]</scope>
    <source>
        <strain evidence="2 3">CGMCC 1.3442</strain>
    </source>
</reference>